<dbReference type="GO" id="GO:0032259">
    <property type="term" value="P:methylation"/>
    <property type="evidence" value="ECO:0007669"/>
    <property type="project" value="UniProtKB-KW"/>
</dbReference>
<reference evidence="2 3" key="1">
    <citation type="journal article" date="2018" name="Nat. Ecol. Evol.">
        <title>Pezizomycetes genomes reveal the molecular basis of ectomycorrhizal truffle lifestyle.</title>
        <authorList>
            <person name="Murat C."/>
            <person name="Payen T."/>
            <person name="Noel B."/>
            <person name="Kuo A."/>
            <person name="Morin E."/>
            <person name="Chen J."/>
            <person name="Kohler A."/>
            <person name="Krizsan K."/>
            <person name="Balestrini R."/>
            <person name="Da Silva C."/>
            <person name="Montanini B."/>
            <person name="Hainaut M."/>
            <person name="Levati E."/>
            <person name="Barry K.W."/>
            <person name="Belfiori B."/>
            <person name="Cichocki N."/>
            <person name="Clum A."/>
            <person name="Dockter R.B."/>
            <person name="Fauchery L."/>
            <person name="Guy J."/>
            <person name="Iotti M."/>
            <person name="Le Tacon F."/>
            <person name="Lindquist E.A."/>
            <person name="Lipzen A."/>
            <person name="Malagnac F."/>
            <person name="Mello A."/>
            <person name="Molinier V."/>
            <person name="Miyauchi S."/>
            <person name="Poulain J."/>
            <person name="Riccioni C."/>
            <person name="Rubini A."/>
            <person name="Sitrit Y."/>
            <person name="Splivallo R."/>
            <person name="Traeger S."/>
            <person name="Wang M."/>
            <person name="Zifcakova L."/>
            <person name="Wipf D."/>
            <person name="Zambonelli A."/>
            <person name="Paolocci F."/>
            <person name="Nowrousian M."/>
            <person name="Ottonello S."/>
            <person name="Baldrian P."/>
            <person name="Spatafora J.W."/>
            <person name="Henrissat B."/>
            <person name="Nagy L.G."/>
            <person name="Aury J.M."/>
            <person name="Wincker P."/>
            <person name="Grigoriev I.V."/>
            <person name="Bonfante P."/>
            <person name="Martin F.M."/>
        </authorList>
    </citation>
    <scope>NUCLEOTIDE SEQUENCE [LARGE SCALE GENOMIC DNA]</scope>
    <source>
        <strain evidence="2 3">120613-1</strain>
    </source>
</reference>
<dbReference type="InterPro" id="IPR029063">
    <property type="entry name" value="SAM-dependent_MTases_sf"/>
</dbReference>
<keyword evidence="2" id="KW-0489">Methyltransferase</keyword>
<dbReference type="Gene3D" id="3.40.50.150">
    <property type="entry name" value="Vaccinia Virus protein VP39"/>
    <property type="match status" value="1"/>
</dbReference>
<protein>
    <submittedName>
        <fullName evidence="2">S-adenosyl-L-methionine-dependent methyltransferase</fullName>
    </submittedName>
</protein>
<dbReference type="EMBL" id="ML120444">
    <property type="protein sequence ID" value="RPA94007.1"/>
    <property type="molecule type" value="Genomic_DNA"/>
</dbReference>
<dbReference type="CDD" id="cd02440">
    <property type="entry name" value="AdoMet_MTases"/>
    <property type="match status" value="1"/>
</dbReference>
<proteinExistence type="predicted"/>
<dbReference type="AlphaFoldDB" id="A0A3N4J9N8"/>
<dbReference type="SUPFAM" id="SSF53335">
    <property type="entry name" value="S-adenosyl-L-methionine-dependent methyltransferases"/>
    <property type="match status" value="1"/>
</dbReference>
<feature type="domain" description="Methyltransferase" evidence="1">
    <location>
        <begin position="76"/>
        <end position="180"/>
    </location>
</feature>
<keyword evidence="3" id="KW-1185">Reference proteome</keyword>
<accession>A0A3N4J9N8</accession>
<evidence type="ECO:0000259" key="1">
    <source>
        <dbReference type="Pfam" id="PF13649"/>
    </source>
</evidence>
<organism evidence="2 3">
    <name type="scientific">Choiromyces venosus 120613-1</name>
    <dbReference type="NCBI Taxonomy" id="1336337"/>
    <lineage>
        <taxon>Eukaryota</taxon>
        <taxon>Fungi</taxon>
        <taxon>Dikarya</taxon>
        <taxon>Ascomycota</taxon>
        <taxon>Pezizomycotina</taxon>
        <taxon>Pezizomycetes</taxon>
        <taxon>Pezizales</taxon>
        <taxon>Tuberaceae</taxon>
        <taxon>Choiromyces</taxon>
    </lineage>
</organism>
<name>A0A3N4J9N8_9PEZI</name>
<dbReference type="STRING" id="1336337.A0A3N4J9N8"/>
<dbReference type="InterPro" id="IPR052356">
    <property type="entry name" value="Thiol_S-MT"/>
</dbReference>
<keyword evidence="2" id="KW-0808">Transferase</keyword>
<dbReference type="PANTHER" id="PTHR45036:SF1">
    <property type="entry name" value="METHYLTRANSFERASE LIKE 7A"/>
    <property type="match status" value="1"/>
</dbReference>
<evidence type="ECO:0000313" key="2">
    <source>
        <dbReference type="EMBL" id="RPA94007.1"/>
    </source>
</evidence>
<dbReference type="Pfam" id="PF13649">
    <property type="entry name" value="Methyltransf_25"/>
    <property type="match status" value="1"/>
</dbReference>
<gene>
    <name evidence="2" type="ORF">L873DRAFT_1830501</name>
</gene>
<dbReference type="InterPro" id="IPR041698">
    <property type="entry name" value="Methyltransf_25"/>
</dbReference>
<dbReference type="OrthoDB" id="540004at2759"/>
<evidence type="ECO:0000313" key="3">
    <source>
        <dbReference type="Proteomes" id="UP000276215"/>
    </source>
</evidence>
<dbReference type="PANTHER" id="PTHR45036">
    <property type="entry name" value="METHYLTRANSFERASE LIKE 7B"/>
    <property type="match status" value="1"/>
</dbReference>
<sequence>MLTRMVNYLQPAYLLLFCTIFGFKALYQRLLSSSTTTNTTFREAWFALFWAYWAPPSTTADYSAVSRLLSQCRGTILDIGPGTGSTLPLFPQTPAIKHIYGLEPNRSMHAELQRSIDAAGLSGVYTILPFGAEDVEKLRAAGITEGSVDTIVTVRVLCSLEEKGLEKVLEGLYTCLKPGGEWLVLEHVRNWKSGVSAALQGFYQIFWPGMLAGCNINRRTNEILPRVGKWNVNDLVPVMEEEHWEIMPHVWGRLIKARK</sequence>
<dbReference type="Proteomes" id="UP000276215">
    <property type="component" value="Unassembled WGS sequence"/>
</dbReference>
<dbReference type="GO" id="GO:0008168">
    <property type="term" value="F:methyltransferase activity"/>
    <property type="evidence" value="ECO:0007669"/>
    <property type="project" value="UniProtKB-KW"/>
</dbReference>